<sequence>MAGAETTKQAHELMEIGLPKLNTFLLRKQSELASLKGPEMLRKWRSLEMWETLRVWVVVNSVVAVEITHLLLCLQQLF</sequence>
<dbReference type="WBParaSite" id="L893_g4278.t1">
    <property type="protein sequence ID" value="L893_g4278.t1"/>
    <property type="gene ID" value="L893_g4278"/>
</dbReference>
<organism evidence="1 2">
    <name type="scientific">Steinernema glaseri</name>
    <dbReference type="NCBI Taxonomy" id="37863"/>
    <lineage>
        <taxon>Eukaryota</taxon>
        <taxon>Metazoa</taxon>
        <taxon>Ecdysozoa</taxon>
        <taxon>Nematoda</taxon>
        <taxon>Chromadorea</taxon>
        <taxon>Rhabditida</taxon>
        <taxon>Tylenchina</taxon>
        <taxon>Panagrolaimomorpha</taxon>
        <taxon>Strongyloidoidea</taxon>
        <taxon>Steinernematidae</taxon>
        <taxon>Steinernema</taxon>
    </lineage>
</organism>
<keyword evidence="1" id="KW-1185">Reference proteome</keyword>
<dbReference type="Proteomes" id="UP000095287">
    <property type="component" value="Unplaced"/>
</dbReference>
<reference evidence="2" key="1">
    <citation type="submission" date="2016-11" db="UniProtKB">
        <authorList>
            <consortium name="WormBaseParasite"/>
        </authorList>
    </citation>
    <scope>IDENTIFICATION</scope>
</reference>
<name>A0A1I8ADB4_9BILA</name>
<proteinExistence type="predicted"/>
<evidence type="ECO:0000313" key="2">
    <source>
        <dbReference type="WBParaSite" id="L893_g4278.t1"/>
    </source>
</evidence>
<accession>A0A1I8ADB4</accession>
<dbReference type="AlphaFoldDB" id="A0A1I8ADB4"/>
<protein>
    <submittedName>
        <fullName evidence="2">Uncharacterized protein</fullName>
    </submittedName>
</protein>
<evidence type="ECO:0000313" key="1">
    <source>
        <dbReference type="Proteomes" id="UP000095287"/>
    </source>
</evidence>